<protein>
    <submittedName>
        <fullName evidence="1">Transcriptional regulator</fullName>
    </submittedName>
</protein>
<proteinExistence type="predicted"/>
<name>A0A6N7LK46_SINTE</name>
<dbReference type="EMBL" id="WITC01000090">
    <property type="protein sequence ID" value="MQX17205.1"/>
    <property type="molecule type" value="Genomic_DNA"/>
</dbReference>
<evidence type="ECO:0000313" key="2">
    <source>
        <dbReference type="Proteomes" id="UP000439983"/>
    </source>
</evidence>
<evidence type="ECO:0000313" key="1">
    <source>
        <dbReference type="EMBL" id="MQX17205.1"/>
    </source>
</evidence>
<dbReference type="RefSeq" id="WP_153441089.1">
    <property type="nucleotide sequence ID" value="NZ_JACIGA010000001.1"/>
</dbReference>
<dbReference type="SUPFAM" id="SSF51182">
    <property type="entry name" value="RmlC-like cupins"/>
    <property type="match status" value="1"/>
</dbReference>
<dbReference type="Gene3D" id="2.60.120.10">
    <property type="entry name" value="Jelly Rolls"/>
    <property type="match status" value="1"/>
</dbReference>
<sequence length="201" mass="22196">MAGRSEALQSFVDAALAAFDQFARAPESRRSIRRIFAALEVPGPQRSGPGSRLPVCAQLDAALAVETEYGSLRRLIERFKAIEPLLEWRRRSNNDGSESVNFFEGHANAMIIGPGGLEDRRDLWIGVTLMAPNVRYPDHDHAPEEVYLVLSEGEFRQGLGAWFSPGVGGSFYNEPGIRHAMRSVDAPLFAFWALLVANLAQ</sequence>
<dbReference type="InterPro" id="IPR014710">
    <property type="entry name" value="RmlC-like_jellyroll"/>
</dbReference>
<accession>A0A6N7LK46</accession>
<organism evidence="1 2">
    <name type="scientific">Sinorhizobium terangae</name>
    <dbReference type="NCBI Taxonomy" id="110322"/>
    <lineage>
        <taxon>Bacteria</taxon>
        <taxon>Pseudomonadati</taxon>
        <taxon>Pseudomonadota</taxon>
        <taxon>Alphaproteobacteria</taxon>
        <taxon>Hyphomicrobiales</taxon>
        <taxon>Rhizobiaceae</taxon>
        <taxon>Sinorhizobium/Ensifer group</taxon>
        <taxon>Sinorhizobium</taxon>
    </lineage>
</organism>
<keyword evidence="2" id="KW-1185">Reference proteome</keyword>
<dbReference type="AlphaFoldDB" id="A0A6N7LK46"/>
<reference evidence="1 2" key="1">
    <citation type="journal article" date="2013" name="Genome Biol.">
        <title>Comparative genomics of the core and accessory genomes of 48 Sinorhizobium strains comprising five genospecies.</title>
        <authorList>
            <person name="Sugawara M."/>
            <person name="Epstein B."/>
            <person name="Badgley B.D."/>
            <person name="Unno T."/>
            <person name="Xu L."/>
            <person name="Reese J."/>
            <person name="Gyaneshwar P."/>
            <person name="Denny R."/>
            <person name="Mudge J."/>
            <person name="Bharti A.K."/>
            <person name="Farmer A.D."/>
            <person name="May G.D."/>
            <person name="Woodward J.E."/>
            <person name="Medigue C."/>
            <person name="Vallenet D."/>
            <person name="Lajus A."/>
            <person name="Rouy Z."/>
            <person name="Martinez-Vaz B."/>
            <person name="Tiffin P."/>
            <person name="Young N.D."/>
            <person name="Sadowsky M.J."/>
        </authorList>
    </citation>
    <scope>NUCLEOTIDE SEQUENCE [LARGE SCALE GENOMIC DNA]</scope>
    <source>
        <strain evidence="1 2">USDA4894</strain>
    </source>
</reference>
<dbReference type="Proteomes" id="UP000439983">
    <property type="component" value="Unassembled WGS sequence"/>
</dbReference>
<dbReference type="InterPro" id="IPR031723">
    <property type="entry name" value="DMSP_lyase"/>
</dbReference>
<dbReference type="InterPro" id="IPR011051">
    <property type="entry name" value="RmlC_Cupin_sf"/>
</dbReference>
<dbReference type="GO" id="GO:0047869">
    <property type="term" value="F:dimethylpropiothetin dethiomethylase activity"/>
    <property type="evidence" value="ECO:0007669"/>
    <property type="project" value="InterPro"/>
</dbReference>
<comment type="caution">
    <text evidence="1">The sequence shown here is derived from an EMBL/GenBank/DDBJ whole genome shotgun (WGS) entry which is preliminary data.</text>
</comment>
<dbReference type="OrthoDB" id="9083851at2"/>
<dbReference type="Pfam" id="PF16867">
    <property type="entry name" value="DMSP_lyase"/>
    <property type="match status" value="1"/>
</dbReference>
<gene>
    <name evidence="1" type="ORF">GHK62_21295</name>
</gene>